<evidence type="ECO:0000313" key="2">
    <source>
        <dbReference type="Proteomes" id="UP000521868"/>
    </source>
</evidence>
<sequence length="106" mass="11494">MTRGLERELERHCRGFALHNQVSAPDPIFCAKIHWPIGPVAWYIAGYDATCYVAYGYSTGLKNGWGFFSIVAVAETLIAGIPPTVDKSFVLTRASMLGITKDAASG</sequence>
<evidence type="ECO:0000313" key="1">
    <source>
        <dbReference type="EMBL" id="NKE66870.1"/>
    </source>
</evidence>
<dbReference type="EMBL" id="VTOX01000004">
    <property type="protein sequence ID" value="NKE66870.1"/>
    <property type="molecule type" value="Genomic_DNA"/>
</dbReference>
<dbReference type="RefSeq" id="WP_168107987.1">
    <property type="nucleotide sequence ID" value="NZ_VTOX01000004.1"/>
</dbReference>
<keyword evidence="2" id="KW-1185">Reference proteome</keyword>
<organism evidence="1 2">
    <name type="scientific">Ramlibacter lithotrophicus</name>
    <dbReference type="NCBI Taxonomy" id="2606681"/>
    <lineage>
        <taxon>Bacteria</taxon>
        <taxon>Pseudomonadati</taxon>
        <taxon>Pseudomonadota</taxon>
        <taxon>Betaproteobacteria</taxon>
        <taxon>Burkholderiales</taxon>
        <taxon>Comamonadaceae</taxon>
        <taxon>Ramlibacter</taxon>
    </lineage>
</organism>
<protein>
    <submittedName>
        <fullName evidence="1">Uncharacterized protein</fullName>
    </submittedName>
</protein>
<comment type="caution">
    <text evidence="1">The sequence shown here is derived from an EMBL/GenBank/DDBJ whole genome shotgun (WGS) entry which is preliminary data.</text>
</comment>
<gene>
    <name evidence="1" type="ORF">RAMLITH_13655</name>
</gene>
<proteinExistence type="predicted"/>
<reference evidence="1 2" key="1">
    <citation type="journal article" date="2020" name="Nature">
        <title>Bacterial chemolithoautotrophy via manganese oxidation.</title>
        <authorList>
            <person name="Yu H."/>
            <person name="Leadbetter J.R."/>
        </authorList>
    </citation>
    <scope>NUCLEOTIDE SEQUENCE [LARGE SCALE GENOMIC DNA]</scope>
    <source>
        <strain evidence="1 2">RBP-1</strain>
    </source>
</reference>
<dbReference type="AlphaFoldDB" id="A0A7X6DGR9"/>
<accession>A0A7X6DGR9</accession>
<dbReference type="Proteomes" id="UP000521868">
    <property type="component" value="Unassembled WGS sequence"/>
</dbReference>
<name>A0A7X6DGR9_9BURK</name>